<reference evidence="2" key="1">
    <citation type="submission" date="2016-10" db="EMBL/GenBank/DDBJ databases">
        <authorList>
            <person name="Varghese N."/>
            <person name="Submissions S."/>
        </authorList>
    </citation>
    <scope>NUCLEOTIDE SEQUENCE [LARGE SCALE GENOMIC DNA]</scope>
    <source>
        <strain evidence="2">DSM 28881</strain>
    </source>
</reference>
<gene>
    <name evidence="1" type="ORF">SAMN05443431_106198</name>
</gene>
<proteinExistence type="predicted"/>
<keyword evidence="2" id="KW-1185">Reference proteome</keyword>
<protein>
    <submittedName>
        <fullName evidence="1">Uncharacterized protein</fullName>
    </submittedName>
</protein>
<dbReference type="STRING" id="1144750.SAMN05443431_106198"/>
<accession>A0A1I3QKI2</accession>
<dbReference type="InterPro" id="IPR054207">
    <property type="entry name" value="DUF6913"/>
</dbReference>
<evidence type="ECO:0000313" key="2">
    <source>
        <dbReference type="Proteomes" id="UP000199559"/>
    </source>
</evidence>
<dbReference type="AlphaFoldDB" id="A0A1I3QKI2"/>
<dbReference type="Proteomes" id="UP000199559">
    <property type="component" value="Unassembled WGS sequence"/>
</dbReference>
<dbReference type="Pfam" id="PF21857">
    <property type="entry name" value="DUF6913"/>
    <property type="match status" value="1"/>
</dbReference>
<evidence type="ECO:0000313" key="1">
    <source>
        <dbReference type="EMBL" id="SFJ34548.1"/>
    </source>
</evidence>
<dbReference type="EMBL" id="FORM01000006">
    <property type="protein sequence ID" value="SFJ34548.1"/>
    <property type="molecule type" value="Genomic_DNA"/>
</dbReference>
<sequence length="175" mass="19827">MILKGFKEKSNKKYINKCTASRVVKPTNAIIKTIGVVVDGQQFSDLEWINRLAESLNVNLNNLKILSLFNTKKEEVSVYTNTFSEKDLGWKGQLKSQTAKDFVDTKFDLLINLYQSDALALQVVSAATQAQFKVGLYDANQDLNDLIIETKLDDKALFKTELIKYLNILNKLSNE</sequence>
<organism evidence="1 2">
    <name type="scientific">Olleya namhaensis</name>
    <dbReference type="NCBI Taxonomy" id="1144750"/>
    <lineage>
        <taxon>Bacteria</taxon>
        <taxon>Pseudomonadati</taxon>
        <taxon>Bacteroidota</taxon>
        <taxon>Flavobacteriia</taxon>
        <taxon>Flavobacteriales</taxon>
        <taxon>Flavobacteriaceae</taxon>
    </lineage>
</organism>
<dbReference type="RefSeq" id="WP_090840540.1">
    <property type="nucleotide sequence ID" value="NZ_FORM01000006.1"/>
</dbReference>
<name>A0A1I3QKI2_9FLAO</name>